<evidence type="ECO:0000256" key="7">
    <source>
        <dbReference type="SAM" id="Phobius"/>
    </source>
</evidence>
<evidence type="ECO:0000259" key="8">
    <source>
        <dbReference type="Pfam" id="PF20684"/>
    </source>
</evidence>
<dbReference type="PANTHER" id="PTHR33048:SF47">
    <property type="entry name" value="INTEGRAL MEMBRANE PROTEIN-RELATED"/>
    <property type="match status" value="1"/>
</dbReference>
<gene>
    <name evidence="9" type="ORF">GT037_001448</name>
</gene>
<keyword evidence="4 7" id="KW-0472">Membrane</keyword>
<dbReference type="AlphaFoldDB" id="A0A8H7BDU3"/>
<evidence type="ECO:0000256" key="1">
    <source>
        <dbReference type="ARBA" id="ARBA00004141"/>
    </source>
</evidence>
<comment type="caution">
    <text evidence="9">The sequence shown here is derived from an EMBL/GenBank/DDBJ whole genome shotgun (WGS) entry which is preliminary data.</text>
</comment>
<feature type="compositionally biased region" description="Polar residues" evidence="6">
    <location>
        <begin position="267"/>
        <end position="280"/>
    </location>
</feature>
<evidence type="ECO:0000313" key="9">
    <source>
        <dbReference type="EMBL" id="KAF7679797.1"/>
    </source>
</evidence>
<dbReference type="Pfam" id="PF20684">
    <property type="entry name" value="Fung_rhodopsin"/>
    <property type="match status" value="1"/>
</dbReference>
<accession>A0A8H7BDU3</accession>
<dbReference type="InterPro" id="IPR052337">
    <property type="entry name" value="SAT4-like"/>
</dbReference>
<dbReference type="PANTHER" id="PTHR33048">
    <property type="entry name" value="PTH11-LIKE INTEGRAL MEMBRANE PROTEIN (AFU_ORTHOLOGUE AFUA_5G11245)"/>
    <property type="match status" value="1"/>
</dbReference>
<dbReference type="RefSeq" id="XP_038789787.1">
    <property type="nucleotide sequence ID" value="XM_038926495.1"/>
</dbReference>
<feature type="transmembrane region" description="Helical" evidence="7">
    <location>
        <begin position="124"/>
        <end position="146"/>
    </location>
</feature>
<dbReference type="GeneID" id="62199673"/>
<keyword evidence="2 7" id="KW-0812">Transmembrane</keyword>
<evidence type="ECO:0000256" key="3">
    <source>
        <dbReference type="ARBA" id="ARBA00022989"/>
    </source>
</evidence>
<dbReference type="GO" id="GO:0016020">
    <property type="term" value="C:membrane"/>
    <property type="evidence" value="ECO:0007669"/>
    <property type="project" value="UniProtKB-SubCell"/>
</dbReference>
<feature type="domain" description="Rhodopsin" evidence="8">
    <location>
        <begin position="31"/>
        <end position="213"/>
    </location>
</feature>
<comment type="similarity">
    <text evidence="5">Belongs to the SAT4 family.</text>
</comment>
<protein>
    <submittedName>
        <fullName evidence="9">Integral membrane protein</fullName>
    </submittedName>
</protein>
<feature type="transmembrane region" description="Helical" evidence="7">
    <location>
        <begin position="47"/>
        <end position="67"/>
    </location>
</feature>
<evidence type="ECO:0000256" key="4">
    <source>
        <dbReference type="ARBA" id="ARBA00023136"/>
    </source>
</evidence>
<evidence type="ECO:0000313" key="10">
    <source>
        <dbReference type="Proteomes" id="UP000596902"/>
    </source>
</evidence>
<sequence>MAGSLSDNPRGRQAVEISTVFTGLAFIVVCLRLYTRFFLIRCVGIEDAGIALAMLCSIGLTICIGVQAKNGMGRHTDTINNGDMTTFLRAFWASLIVYYLSLGLTKGSMLLQYRRIFPTKSFQVANWITMAVVISYTIWTVFSSIFMCVPVRAFWTHEKATCLNQFAVWFTNAAINIITDFAIILLPIPVIRKLNLGKRQKIGLISIFAIGGLGGSKALRTKDDYVLDVTKRSNGSSEDARDIQVVTDIHVEVDGADGRRISGWRTPASQNNWADNISSKETQRENSTESLVNQHPRPLSNVSTSTTCIVAPASTRTNTAAAIIMAPIAAVTCNEHSSTAPPSPRLQDAVNSISSGMSAWGETTYPSATPSTTSVTLRRSSSACDLSEMPAFDNAKTYTVSPALFGFQLTISCGITKVPRWLHDSTSDTIQPIPVSSSSGINTAVELSPVKVSVVMLIVTFVTLWVAQSISDDLPSYATASLLLWLVFGGHEQLRPDEMLVVKPLDSPYATIPEQFQEIGSPAIVVTPPEDTRSVVDHDTKLITVVETIDFPEVTSDMVELYTPRMQAWLEESTLDFVPERDVTSVDDIADSPSPITPFEGVVQASQLVVHNSDTNDLLASPTIWDEQEAFLRSLNELPDLASDTPGLQLAAVLLEHDFPTFRIGEGFCASNDACQVGPVYLPGSEQGTELMSWPDRPVAADRSDIDYMRDRLQKYLSRRTIDKIASMQPEYCYNLEHIKLITGQSQKRYTPECPPHWRFQYSPNESARPYLDVEEEFAINEGIADYNFDCRTEEVVGRVQNTLRTKEQFQKVDCGSEPILRWISNVEENLLVDPQVYGRCKCGEAAMEAVRWYRRQDESHYTSKKQRSLKKFPLRQMSKHESDDRYVCDLEQRSAYPRSQQITQICKQHKTITDSIFVLVDTSVEDINDRLSNPGGMLPAPGRRHSSIYPDGWHVKKHAVQLPFEQRPPRCRHGFLHVIFCFECFPRHHFAHKCQECIEYRLAMNAKHPNMMVLDAARSAAMEATQGHQNFDLARDAQTRHRKNLIDIFMGAKIPQLSLTSPSPAVTPSAGRR</sequence>
<proteinExistence type="inferred from homology"/>
<dbReference type="EMBL" id="JAAABM010000002">
    <property type="protein sequence ID" value="KAF7679797.1"/>
    <property type="molecule type" value="Genomic_DNA"/>
</dbReference>
<dbReference type="Proteomes" id="UP000596902">
    <property type="component" value="Unassembled WGS sequence"/>
</dbReference>
<name>A0A8H7BDU3_9PLEO</name>
<feature type="transmembrane region" description="Helical" evidence="7">
    <location>
        <begin position="87"/>
        <end position="104"/>
    </location>
</feature>
<dbReference type="InterPro" id="IPR049326">
    <property type="entry name" value="Rhodopsin_dom_fungi"/>
</dbReference>
<organism evidence="9 10">
    <name type="scientific">Alternaria burnsii</name>
    <dbReference type="NCBI Taxonomy" id="1187904"/>
    <lineage>
        <taxon>Eukaryota</taxon>
        <taxon>Fungi</taxon>
        <taxon>Dikarya</taxon>
        <taxon>Ascomycota</taxon>
        <taxon>Pezizomycotina</taxon>
        <taxon>Dothideomycetes</taxon>
        <taxon>Pleosporomycetidae</taxon>
        <taxon>Pleosporales</taxon>
        <taxon>Pleosporineae</taxon>
        <taxon>Pleosporaceae</taxon>
        <taxon>Alternaria</taxon>
        <taxon>Alternaria sect. Alternaria</taxon>
    </lineage>
</organism>
<feature type="non-terminal residue" evidence="9">
    <location>
        <position position="1"/>
    </location>
</feature>
<feature type="transmembrane region" description="Helical" evidence="7">
    <location>
        <begin position="14"/>
        <end position="35"/>
    </location>
</feature>
<evidence type="ECO:0000256" key="2">
    <source>
        <dbReference type="ARBA" id="ARBA00022692"/>
    </source>
</evidence>
<reference evidence="9" key="1">
    <citation type="submission" date="2020-01" db="EMBL/GenBank/DDBJ databases">
        <authorList>
            <person name="Feng Z.H.Z."/>
        </authorList>
    </citation>
    <scope>NUCLEOTIDE SEQUENCE</scope>
    <source>
        <strain evidence="9">CBS107.38</strain>
    </source>
</reference>
<feature type="region of interest" description="Disordered" evidence="6">
    <location>
        <begin position="260"/>
        <end position="302"/>
    </location>
</feature>
<keyword evidence="10" id="KW-1185">Reference proteome</keyword>
<keyword evidence="3 7" id="KW-1133">Transmembrane helix</keyword>
<evidence type="ECO:0000256" key="5">
    <source>
        <dbReference type="ARBA" id="ARBA00038359"/>
    </source>
</evidence>
<reference evidence="9" key="2">
    <citation type="submission" date="2020-08" db="EMBL/GenBank/DDBJ databases">
        <title>Draft Genome Sequence of Cumin Blight Pathogen Alternaria burnsii.</title>
        <authorList>
            <person name="Feng Z."/>
        </authorList>
    </citation>
    <scope>NUCLEOTIDE SEQUENCE</scope>
    <source>
        <strain evidence="9">CBS107.38</strain>
    </source>
</reference>
<evidence type="ECO:0000256" key="6">
    <source>
        <dbReference type="SAM" id="MobiDB-lite"/>
    </source>
</evidence>
<feature type="transmembrane region" description="Helical" evidence="7">
    <location>
        <begin position="166"/>
        <end position="190"/>
    </location>
</feature>
<comment type="subcellular location">
    <subcellularLocation>
        <location evidence="1">Membrane</location>
        <topology evidence="1">Multi-pass membrane protein</topology>
    </subcellularLocation>
</comment>